<dbReference type="InterPro" id="IPR051487">
    <property type="entry name" value="Ser/Thr_Proteases_Immune/Dev"/>
</dbReference>
<keyword evidence="8" id="KW-1185">Reference proteome</keyword>
<dbReference type="EMBL" id="CAJOBA010035207">
    <property type="protein sequence ID" value="CAF4000339.1"/>
    <property type="molecule type" value="Genomic_DNA"/>
</dbReference>
<dbReference type="EMBL" id="CAJOBC010089959">
    <property type="protein sequence ID" value="CAF4386005.1"/>
    <property type="molecule type" value="Genomic_DNA"/>
</dbReference>
<feature type="domain" description="Peptidase S1" evidence="3">
    <location>
        <begin position="1"/>
        <end position="74"/>
    </location>
</feature>
<dbReference type="EMBL" id="CAJNOQ010024391">
    <property type="protein sequence ID" value="CAF1526906.1"/>
    <property type="molecule type" value="Genomic_DNA"/>
</dbReference>
<proteinExistence type="inferred from homology"/>
<accession>A0A815VDW7</accession>
<sequence length="74" mass="8420">MLRSCRKADKTQLCADGTRGEDTCQGDSGDPLMIKRRNEKEFVFEILGIVSFGMKGYAKKNEPEIYTRVTGYHK</sequence>
<dbReference type="PANTHER" id="PTHR24256">
    <property type="entry name" value="TRYPTASE-RELATED"/>
    <property type="match status" value="1"/>
</dbReference>
<comment type="similarity">
    <text evidence="2">Belongs to the peptidase S1 family. CLIP subfamily.</text>
</comment>
<evidence type="ECO:0000313" key="7">
    <source>
        <dbReference type="EMBL" id="CAF4386005.1"/>
    </source>
</evidence>
<dbReference type="OrthoDB" id="9981647at2759"/>
<keyword evidence="1" id="KW-1015">Disulfide bond</keyword>
<evidence type="ECO:0000313" key="5">
    <source>
        <dbReference type="EMBL" id="CAF1526906.1"/>
    </source>
</evidence>
<dbReference type="GO" id="GO:0006508">
    <property type="term" value="P:proteolysis"/>
    <property type="evidence" value="ECO:0007669"/>
    <property type="project" value="InterPro"/>
</dbReference>
<dbReference type="Proteomes" id="UP000677228">
    <property type="component" value="Unassembled WGS sequence"/>
</dbReference>
<dbReference type="InterPro" id="IPR043504">
    <property type="entry name" value="Peptidase_S1_PA_chymotrypsin"/>
</dbReference>
<evidence type="ECO:0000256" key="2">
    <source>
        <dbReference type="ARBA" id="ARBA00024195"/>
    </source>
</evidence>
<dbReference type="GO" id="GO:0004252">
    <property type="term" value="F:serine-type endopeptidase activity"/>
    <property type="evidence" value="ECO:0007669"/>
    <property type="project" value="InterPro"/>
</dbReference>
<dbReference type="Pfam" id="PF00089">
    <property type="entry name" value="Trypsin"/>
    <property type="match status" value="1"/>
</dbReference>
<dbReference type="SUPFAM" id="SSF50494">
    <property type="entry name" value="Trypsin-like serine proteases"/>
    <property type="match status" value="1"/>
</dbReference>
<dbReference type="Proteomes" id="UP000663829">
    <property type="component" value="Unassembled WGS sequence"/>
</dbReference>
<dbReference type="AlphaFoldDB" id="A0A815VDW7"/>
<evidence type="ECO:0000259" key="3">
    <source>
        <dbReference type="PROSITE" id="PS50240"/>
    </source>
</evidence>
<gene>
    <name evidence="5" type="ORF">GPM918_LOCUS37831</name>
    <name evidence="4" type="ORF">OVA965_LOCUS23458</name>
    <name evidence="7" type="ORF">SRO942_LOCUS38615</name>
    <name evidence="6" type="ORF">TMI583_LOCUS24175</name>
</gene>
<dbReference type="InterPro" id="IPR001254">
    <property type="entry name" value="Trypsin_dom"/>
</dbReference>
<evidence type="ECO:0000313" key="8">
    <source>
        <dbReference type="Proteomes" id="UP000663829"/>
    </source>
</evidence>
<dbReference type="Proteomes" id="UP000681722">
    <property type="component" value="Unassembled WGS sequence"/>
</dbReference>
<evidence type="ECO:0000313" key="4">
    <source>
        <dbReference type="EMBL" id="CAF1189347.1"/>
    </source>
</evidence>
<dbReference type="Proteomes" id="UP000682733">
    <property type="component" value="Unassembled WGS sequence"/>
</dbReference>
<organism evidence="5 8">
    <name type="scientific">Didymodactylos carnosus</name>
    <dbReference type="NCBI Taxonomy" id="1234261"/>
    <lineage>
        <taxon>Eukaryota</taxon>
        <taxon>Metazoa</taxon>
        <taxon>Spiralia</taxon>
        <taxon>Gnathifera</taxon>
        <taxon>Rotifera</taxon>
        <taxon>Eurotatoria</taxon>
        <taxon>Bdelloidea</taxon>
        <taxon>Philodinida</taxon>
        <taxon>Philodinidae</taxon>
        <taxon>Didymodactylos</taxon>
    </lineage>
</organism>
<comment type="caution">
    <text evidence="5">The sequence shown here is derived from an EMBL/GenBank/DDBJ whole genome shotgun (WGS) entry which is preliminary data.</text>
</comment>
<name>A0A815VDW7_9BILA</name>
<dbReference type="PROSITE" id="PS50240">
    <property type="entry name" value="TRYPSIN_DOM"/>
    <property type="match status" value="1"/>
</dbReference>
<dbReference type="EMBL" id="CAJNOK010013679">
    <property type="protein sequence ID" value="CAF1189347.1"/>
    <property type="molecule type" value="Genomic_DNA"/>
</dbReference>
<evidence type="ECO:0000313" key="6">
    <source>
        <dbReference type="EMBL" id="CAF4000339.1"/>
    </source>
</evidence>
<protein>
    <recommendedName>
        <fullName evidence="3">Peptidase S1 domain-containing protein</fullName>
    </recommendedName>
</protein>
<evidence type="ECO:0000256" key="1">
    <source>
        <dbReference type="ARBA" id="ARBA00023157"/>
    </source>
</evidence>
<dbReference type="Gene3D" id="2.40.10.10">
    <property type="entry name" value="Trypsin-like serine proteases"/>
    <property type="match status" value="1"/>
</dbReference>
<dbReference type="InterPro" id="IPR009003">
    <property type="entry name" value="Peptidase_S1_PA"/>
</dbReference>
<reference evidence="5" key="1">
    <citation type="submission" date="2021-02" db="EMBL/GenBank/DDBJ databases">
        <authorList>
            <person name="Nowell W R."/>
        </authorList>
    </citation>
    <scope>NUCLEOTIDE SEQUENCE</scope>
</reference>